<reference evidence="1 2" key="1">
    <citation type="submission" date="2021-06" db="EMBL/GenBank/DDBJ databases">
        <title>Caerostris extrusa draft genome.</title>
        <authorList>
            <person name="Kono N."/>
            <person name="Arakawa K."/>
        </authorList>
    </citation>
    <scope>NUCLEOTIDE SEQUENCE [LARGE SCALE GENOMIC DNA]</scope>
</reference>
<comment type="caution">
    <text evidence="1">The sequence shown here is derived from an EMBL/GenBank/DDBJ whole genome shotgun (WGS) entry which is preliminary data.</text>
</comment>
<protein>
    <submittedName>
        <fullName evidence="1">Uncharacterized protein</fullName>
    </submittedName>
</protein>
<dbReference type="Proteomes" id="UP001054945">
    <property type="component" value="Unassembled WGS sequence"/>
</dbReference>
<name>A0AAV4RAF2_CAEEX</name>
<evidence type="ECO:0000313" key="1">
    <source>
        <dbReference type="EMBL" id="GIY17082.1"/>
    </source>
</evidence>
<dbReference type="AlphaFoldDB" id="A0AAV4RAF2"/>
<keyword evidence="2" id="KW-1185">Reference proteome</keyword>
<gene>
    <name evidence="1" type="ORF">CEXT_57051</name>
</gene>
<proteinExistence type="predicted"/>
<evidence type="ECO:0000313" key="2">
    <source>
        <dbReference type="Proteomes" id="UP001054945"/>
    </source>
</evidence>
<organism evidence="1 2">
    <name type="scientific">Caerostris extrusa</name>
    <name type="common">Bark spider</name>
    <name type="synonym">Caerostris bankana</name>
    <dbReference type="NCBI Taxonomy" id="172846"/>
    <lineage>
        <taxon>Eukaryota</taxon>
        <taxon>Metazoa</taxon>
        <taxon>Ecdysozoa</taxon>
        <taxon>Arthropoda</taxon>
        <taxon>Chelicerata</taxon>
        <taxon>Arachnida</taxon>
        <taxon>Araneae</taxon>
        <taxon>Araneomorphae</taxon>
        <taxon>Entelegynae</taxon>
        <taxon>Araneoidea</taxon>
        <taxon>Araneidae</taxon>
        <taxon>Caerostris</taxon>
    </lineage>
</organism>
<accession>A0AAV4RAF2</accession>
<dbReference type="EMBL" id="BPLR01007462">
    <property type="protein sequence ID" value="GIY17082.1"/>
    <property type="molecule type" value="Genomic_DNA"/>
</dbReference>
<sequence length="39" mass="4428">DLPSCDFTLSGLAEHSLIKVKYVIFRNLLDHSEKKHCGI</sequence>
<feature type="non-terminal residue" evidence="1">
    <location>
        <position position="1"/>
    </location>
</feature>